<dbReference type="InterPro" id="IPR036291">
    <property type="entry name" value="NAD(P)-bd_dom_sf"/>
</dbReference>
<dbReference type="SUPFAM" id="SSF50129">
    <property type="entry name" value="GroES-like"/>
    <property type="match status" value="1"/>
</dbReference>
<evidence type="ECO:0000256" key="2">
    <source>
        <dbReference type="ARBA" id="ARBA00011245"/>
    </source>
</evidence>
<dbReference type="InterPro" id="IPR011032">
    <property type="entry name" value="GroES-like_sf"/>
</dbReference>
<dbReference type="Pfam" id="PF00107">
    <property type="entry name" value="ADH_zinc_N"/>
    <property type="match status" value="1"/>
</dbReference>
<comment type="subunit">
    <text evidence="2">Monomer.</text>
</comment>
<comment type="similarity">
    <text evidence="1">Belongs to the zinc-containing alcohol dehydrogenase family.</text>
</comment>
<dbReference type="Gene3D" id="3.90.180.10">
    <property type="entry name" value="Medium-chain alcohol dehydrogenases, catalytic domain"/>
    <property type="match status" value="1"/>
</dbReference>
<evidence type="ECO:0000313" key="6">
    <source>
        <dbReference type="Proteomes" id="UP000774617"/>
    </source>
</evidence>
<reference evidence="5 6" key="1">
    <citation type="journal article" date="2021" name="Nat. Commun.">
        <title>Genetic determinants of endophytism in the Arabidopsis root mycobiome.</title>
        <authorList>
            <person name="Mesny F."/>
            <person name="Miyauchi S."/>
            <person name="Thiergart T."/>
            <person name="Pickel B."/>
            <person name="Atanasova L."/>
            <person name="Karlsson M."/>
            <person name="Huettel B."/>
            <person name="Barry K.W."/>
            <person name="Haridas S."/>
            <person name="Chen C."/>
            <person name="Bauer D."/>
            <person name="Andreopoulos W."/>
            <person name="Pangilinan J."/>
            <person name="LaButti K."/>
            <person name="Riley R."/>
            <person name="Lipzen A."/>
            <person name="Clum A."/>
            <person name="Drula E."/>
            <person name="Henrissat B."/>
            <person name="Kohler A."/>
            <person name="Grigoriev I.V."/>
            <person name="Martin F.M."/>
            <person name="Hacquard S."/>
        </authorList>
    </citation>
    <scope>NUCLEOTIDE SEQUENCE [LARGE SCALE GENOMIC DNA]</scope>
    <source>
        <strain evidence="5 6">MPI-SDFR-AT-0080</strain>
    </source>
</reference>
<dbReference type="PANTHER" id="PTHR45348:SF2">
    <property type="entry name" value="ZINC-TYPE ALCOHOL DEHYDROGENASE-LIKE PROTEIN C2E1P3.01"/>
    <property type="match status" value="1"/>
</dbReference>
<dbReference type="Proteomes" id="UP000774617">
    <property type="component" value="Unassembled WGS sequence"/>
</dbReference>
<dbReference type="CDD" id="cd08249">
    <property type="entry name" value="enoyl_reductase_like"/>
    <property type="match status" value="1"/>
</dbReference>
<dbReference type="InterPro" id="IPR013154">
    <property type="entry name" value="ADH-like_N"/>
</dbReference>
<proteinExistence type="inferred from homology"/>
<keyword evidence="6" id="KW-1185">Reference proteome</keyword>
<dbReference type="Gene3D" id="3.40.50.720">
    <property type="entry name" value="NAD(P)-binding Rossmann-like Domain"/>
    <property type="match status" value="1"/>
</dbReference>
<dbReference type="InterPro" id="IPR020843">
    <property type="entry name" value="ER"/>
</dbReference>
<sequence>MSVQRAIQIQGAKAAKLVADAPIPPTRPNHIRVRTSHVALNPTDWRAIDGGGAPGATSGCDYSGIVEEVGRGADSHGLRVGDRVAGAVHGANTNFPQSGAFAEHVVAKPALAIRVPENVSLAEAATLGVGITTVALALYRSLQLPWPTAPTKEPFPVLVYGGSTATGTLAIQYAKLSGCAVLTTCSPRNFELVRALGADRVFDYRASGVGAEIREAAGGKLAHVLDCISSPASAAICAEAVGDAGGRYTSLLPVFNFPREDVQTEHVIGYTAFGEEVSLGSWRIPARPEDLECATRFWKLTGELLAQGKIRVHRPEVREGGLAGVLDGLDDLRQGRVSGVKLVYKV</sequence>
<keyword evidence="3" id="KW-0560">Oxidoreductase</keyword>
<comment type="caution">
    <text evidence="5">The sequence shown here is derived from an EMBL/GenBank/DDBJ whole genome shotgun (WGS) entry which is preliminary data.</text>
</comment>
<dbReference type="InterPro" id="IPR013149">
    <property type="entry name" value="ADH-like_C"/>
</dbReference>
<evidence type="ECO:0000259" key="4">
    <source>
        <dbReference type="SMART" id="SM00829"/>
    </source>
</evidence>
<dbReference type="PANTHER" id="PTHR45348">
    <property type="entry name" value="HYPOTHETICAL OXIDOREDUCTASE (EUROFUNG)"/>
    <property type="match status" value="1"/>
</dbReference>
<dbReference type="SMART" id="SM00829">
    <property type="entry name" value="PKS_ER"/>
    <property type="match status" value="1"/>
</dbReference>
<dbReference type="Pfam" id="PF08240">
    <property type="entry name" value="ADH_N"/>
    <property type="match status" value="1"/>
</dbReference>
<evidence type="ECO:0000256" key="3">
    <source>
        <dbReference type="ARBA" id="ARBA00023002"/>
    </source>
</evidence>
<dbReference type="EMBL" id="JAGTJR010000032">
    <property type="protein sequence ID" value="KAH7038871.1"/>
    <property type="molecule type" value="Genomic_DNA"/>
</dbReference>
<gene>
    <name evidence="5" type="ORF">B0J12DRAFT_251908</name>
</gene>
<dbReference type="SUPFAM" id="SSF51735">
    <property type="entry name" value="NAD(P)-binding Rossmann-fold domains"/>
    <property type="match status" value="1"/>
</dbReference>
<organism evidence="5 6">
    <name type="scientific">Macrophomina phaseolina</name>
    <dbReference type="NCBI Taxonomy" id="35725"/>
    <lineage>
        <taxon>Eukaryota</taxon>
        <taxon>Fungi</taxon>
        <taxon>Dikarya</taxon>
        <taxon>Ascomycota</taxon>
        <taxon>Pezizomycotina</taxon>
        <taxon>Dothideomycetes</taxon>
        <taxon>Dothideomycetes incertae sedis</taxon>
        <taxon>Botryosphaeriales</taxon>
        <taxon>Botryosphaeriaceae</taxon>
        <taxon>Macrophomina</taxon>
    </lineage>
</organism>
<name>A0ABQ8G0Q1_9PEZI</name>
<protein>
    <submittedName>
        <fullName evidence="5">Zinc-binding oxidoreductase ToxD</fullName>
    </submittedName>
</protein>
<evidence type="ECO:0000313" key="5">
    <source>
        <dbReference type="EMBL" id="KAH7038871.1"/>
    </source>
</evidence>
<feature type="domain" description="Enoyl reductase (ER)" evidence="4">
    <location>
        <begin position="11"/>
        <end position="343"/>
    </location>
</feature>
<evidence type="ECO:0000256" key="1">
    <source>
        <dbReference type="ARBA" id="ARBA00008072"/>
    </source>
</evidence>
<dbReference type="InterPro" id="IPR047122">
    <property type="entry name" value="Trans-enoyl_RdTase-like"/>
</dbReference>
<accession>A0ABQ8G0Q1</accession>